<dbReference type="CDD" id="cd00067">
    <property type="entry name" value="GAL4"/>
    <property type="match status" value="1"/>
</dbReference>
<sequence length="537" mass="60148">MSRERQIRGRRSAGCATCRKRKVKCGRQGILMNSGTVSIHEKRPVCDRCSRGFHVCLGYDTIPIFVFEDKHIGNRVTSNQTFQSGRSIAASRMAEDSRVIQKHPGLLSTEVPASLNLSAFSQDIVLSYMISQLSGTFPQGPSVHEIPGVKEDAPSFWTILSSKNTDSPAFICGLSSAEALFGHMHGDRSMVRHSSTLYDQALHRFQRDLEMLGSHGGWAQHYAAIWSCLFLALYELLSGMGPINWIHHSLGIAALAQSAGPAAFQSPMARELLIVLRSFIVVAAVAKRKRSFLNQEEWKKIPWEVDPDTKTTGDRLQDLLCQVPGILEDSDEVLRCPSKIRLRALQDQVSLALGELFRLQVRWMQENQNCYWEIPAKKANSLWVSESNEPLFGRVLWFRSFRLGLEYIHFLVVWLLLHGVCTSASLDGLTNPPENLLQGVISSPSMIRLGDATPQEHAVELCRVIDFMLLGEDGHRGPMALLFPMKIASRYLNDLPEIFQCLKRALHRISADKGFSLGDQVLNMERADFCSNSGRQT</sequence>
<dbReference type="OrthoDB" id="5126878at2759"/>
<dbReference type="SUPFAM" id="SSF57701">
    <property type="entry name" value="Zn2/Cys6 DNA-binding domain"/>
    <property type="match status" value="1"/>
</dbReference>
<dbReference type="GO" id="GO:0000981">
    <property type="term" value="F:DNA-binding transcription factor activity, RNA polymerase II-specific"/>
    <property type="evidence" value="ECO:0007669"/>
    <property type="project" value="InterPro"/>
</dbReference>
<gene>
    <name evidence="3" type="ORF">CSOL1703_00016089</name>
</gene>
<keyword evidence="1" id="KW-0539">Nucleus</keyword>
<dbReference type="EMBL" id="CABFOC020000039">
    <property type="protein sequence ID" value="CAH0051192.1"/>
    <property type="molecule type" value="Genomic_DNA"/>
</dbReference>
<accession>A0A9N9Z8W8</accession>
<dbReference type="AlphaFoldDB" id="A0A9N9Z8W8"/>
<reference evidence="4" key="1">
    <citation type="submission" date="2019-06" db="EMBL/GenBank/DDBJ databases">
        <authorList>
            <person name="Broberg M."/>
        </authorList>
    </citation>
    <scope>NUCLEOTIDE SEQUENCE [LARGE SCALE GENOMIC DNA]</scope>
</reference>
<dbReference type="PROSITE" id="PS50048">
    <property type="entry name" value="ZN2_CY6_FUNGAL_2"/>
    <property type="match status" value="1"/>
</dbReference>
<dbReference type="Proteomes" id="UP000775872">
    <property type="component" value="Unassembled WGS sequence"/>
</dbReference>
<dbReference type="InterPro" id="IPR001138">
    <property type="entry name" value="Zn2Cys6_DnaBD"/>
</dbReference>
<reference evidence="3 4" key="2">
    <citation type="submission" date="2021-10" db="EMBL/GenBank/DDBJ databases">
        <authorList>
            <person name="Piombo E."/>
        </authorList>
    </citation>
    <scope>NUCLEOTIDE SEQUENCE [LARGE SCALE GENOMIC DNA]</scope>
</reference>
<evidence type="ECO:0000313" key="4">
    <source>
        <dbReference type="Proteomes" id="UP000775872"/>
    </source>
</evidence>
<evidence type="ECO:0000313" key="3">
    <source>
        <dbReference type="EMBL" id="CAH0051192.1"/>
    </source>
</evidence>
<evidence type="ECO:0000259" key="2">
    <source>
        <dbReference type="PROSITE" id="PS50048"/>
    </source>
</evidence>
<dbReference type="PANTHER" id="PTHR38111">
    <property type="entry name" value="ZN(2)-C6 FUNGAL-TYPE DOMAIN-CONTAINING PROTEIN-RELATED"/>
    <property type="match status" value="1"/>
</dbReference>
<protein>
    <recommendedName>
        <fullName evidence="2">Zn(2)-C6 fungal-type domain-containing protein</fullName>
    </recommendedName>
</protein>
<comment type="caution">
    <text evidence="3">The sequence shown here is derived from an EMBL/GenBank/DDBJ whole genome shotgun (WGS) entry which is preliminary data.</text>
</comment>
<keyword evidence="4" id="KW-1185">Reference proteome</keyword>
<name>A0A9N9Z8W8_9HYPO</name>
<dbReference type="InterPro" id="IPR053178">
    <property type="entry name" value="Osmoadaptation_assoc"/>
</dbReference>
<feature type="domain" description="Zn(2)-C6 fungal-type" evidence="2">
    <location>
        <begin position="14"/>
        <end position="56"/>
    </location>
</feature>
<organism evidence="3 4">
    <name type="scientific">Clonostachys solani</name>
    <dbReference type="NCBI Taxonomy" id="160281"/>
    <lineage>
        <taxon>Eukaryota</taxon>
        <taxon>Fungi</taxon>
        <taxon>Dikarya</taxon>
        <taxon>Ascomycota</taxon>
        <taxon>Pezizomycotina</taxon>
        <taxon>Sordariomycetes</taxon>
        <taxon>Hypocreomycetidae</taxon>
        <taxon>Hypocreales</taxon>
        <taxon>Bionectriaceae</taxon>
        <taxon>Clonostachys</taxon>
    </lineage>
</organism>
<evidence type="ECO:0000256" key="1">
    <source>
        <dbReference type="ARBA" id="ARBA00023242"/>
    </source>
</evidence>
<dbReference type="GO" id="GO:0008270">
    <property type="term" value="F:zinc ion binding"/>
    <property type="evidence" value="ECO:0007669"/>
    <property type="project" value="InterPro"/>
</dbReference>
<dbReference type="InterPro" id="IPR036864">
    <property type="entry name" value="Zn2-C6_fun-type_DNA-bd_sf"/>
</dbReference>
<proteinExistence type="predicted"/>